<organism evidence="2 3">
    <name type="scientific">Brevibacillus aydinogluensis</name>
    <dbReference type="NCBI Taxonomy" id="927786"/>
    <lineage>
        <taxon>Bacteria</taxon>
        <taxon>Bacillati</taxon>
        <taxon>Bacillota</taxon>
        <taxon>Bacilli</taxon>
        <taxon>Bacillales</taxon>
        <taxon>Paenibacillaceae</taxon>
        <taxon>Brevibacillus</taxon>
    </lineage>
</organism>
<dbReference type="Proteomes" id="UP001189619">
    <property type="component" value="Chromosome"/>
</dbReference>
<name>A0AA48MA68_9BACL</name>
<gene>
    <name evidence="2" type="ORF">BSPP4475_14340</name>
</gene>
<protein>
    <submittedName>
        <fullName evidence="2">DUF3794 domain-containing protein</fullName>
    </submittedName>
</protein>
<feature type="compositionally biased region" description="Pro residues" evidence="1">
    <location>
        <begin position="14"/>
        <end position="25"/>
    </location>
</feature>
<dbReference type="KEGG" id="bayd:BSPP4475_14340"/>
<accession>A0AA48MA68</accession>
<proteinExistence type="predicted"/>
<evidence type="ECO:0000313" key="2">
    <source>
        <dbReference type="EMBL" id="CAJ1003495.1"/>
    </source>
</evidence>
<reference evidence="2" key="1">
    <citation type="submission" date="2023-07" db="EMBL/GenBank/DDBJ databases">
        <authorList>
            <person name="Ivanov I."/>
            <person name="Teneva D."/>
            <person name="Stoikov I."/>
        </authorList>
    </citation>
    <scope>NUCLEOTIDE SEQUENCE</scope>
    <source>
        <strain evidence="2">4475</strain>
    </source>
</reference>
<dbReference type="EMBL" id="OY569118">
    <property type="protein sequence ID" value="CAJ1003495.1"/>
    <property type="molecule type" value="Genomic_DNA"/>
</dbReference>
<feature type="region of interest" description="Disordered" evidence="1">
    <location>
        <begin position="1"/>
        <end position="25"/>
    </location>
</feature>
<evidence type="ECO:0000313" key="3">
    <source>
        <dbReference type="Proteomes" id="UP001189619"/>
    </source>
</evidence>
<dbReference type="AlphaFoldDB" id="A0AA48MA68"/>
<keyword evidence="3" id="KW-1185">Reference proteome</keyword>
<evidence type="ECO:0000256" key="1">
    <source>
        <dbReference type="SAM" id="MobiDB-lite"/>
    </source>
</evidence>
<sequence>MHKVKPIRGYQVPTPTPTPTAPPPIPNNLQEECIRVQKVYDWVVFANRDRNKVPIPDDCRPLVDEAIRAGQDITIQCVEPIVPPPFPLIPKPQPTISPEFSCRVIGIRRETITVGGATVRVGVVRFLFGATVLLRIFADGTFLCEFPATIQFDDEVVLCLPEPLDENNILCRITAIECTPIGSVLLGGMVELEITICKEIQVEAEVKLEVLAKFCAPRPNDIPVPTPSPGPGFRCPPIVFPPQCPTIFPRANCDCQATVNTLLTGVTVSLGLPPLAPVEIGTVQLIADICPSCNPSASTFTFNFFDTPGPTPLPDVIPGDQSFSLTPTTISSPTCITVLPDLGLGIVLPTILLGLVVTGTGVRTFTATGTQETVNYTLVLAETGLGLPDVVLLLLTNGAGLPIFSAALTIVPDEQLLVQDCVTFPDVIPTPSIP</sequence>